<keyword evidence="3" id="KW-1185">Reference proteome</keyword>
<protein>
    <submittedName>
        <fullName evidence="2">DUF397 domain-containing protein</fullName>
    </submittedName>
</protein>
<comment type="caution">
    <text evidence="2">The sequence shown here is derived from an EMBL/GenBank/DDBJ whole genome shotgun (WGS) entry which is preliminary data.</text>
</comment>
<reference evidence="2 3" key="1">
    <citation type="submission" date="2018-11" db="EMBL/GenBank/DDBJ databases">
        <title>The Potential of Streptomyces as Biocontrol Agents against the Tomato grey mould, Botrytis cinerea (Gray mold) Frontiers in Microbiology.</title>
        <authorList>
            <person name="Li D."/>
        </authorList>
    </citation>
    <scope>NUCLEOTIDE SEQUENCE [LARGE SCALE GENOMIC DNA]</scope>
    <source>
        <strain evidence="2 3">NEAU-LD23</strain>
    </source>
</reference>
<dbReference type="EMBL" id="RIBZ01000111">
    <property type="protein sequence ID" value="RNG31584.1"/>
    <property type="molecule type" value="Genomic_DNA"/>
</dbReference>
<evidence type="ECO:0000313" key="3">
    <source>
        <dbReference type="Proteomes" id="UP000275401"/>
    </source>
</evidence>
<dbReference type="AlphaFoldDB" id="A0A3M8WQ31"/>
<evidence type="ECO:0000259" key="1">
    <source>
        <dbReference type="Pfam" id="PF04149"/>
    </source>
</evidence>
<name>A0A3M8WQ31_9ACTN</name>
<dbReference type="InterPro" id="IPR007278">
    <property type="entry name" value="DUF397"/>
</dbReference>
<dbReference type="RefSeq" id="WP_123099365.1">
    <property type="nucleotide sequence ID" value="NZ_RIBZ01000111.1"/>
</dbReference>
<feature type="domain" description="DUF397" evidence="1">
    <location>
        <begin position="2"/>
        <end position="52"/>
    </location>
</feature>
<proteinExistence type="predicted"/>
<accession>A0A3M8WQ31</accession>
<sequence length="56" mass="6314">MDWFKSSYSSAQNDDCVEVAVTEEAVHVRDSKDTARPHLAVTPDGWTRFVRFAARG</sequence>
<dbReference type="Pfam" id="PF04149">
    <property type="entry name" value="DUF397"/>
    <property type="match status" value="1"/>
</dbReference>
<gene>
    <name evidence="2" type="ORF">EEJ42_08520</name>
</gene>
<organism evidence="2 3">
    <name type="scientific">Streptomyces botrytidirepellens</name>
    <dbReference type="NCBI Taxonomy" id="2486417"/>
    <lineage>
        <taxon>Bacteria</taxon>
        <taxon>Bacillati</taxon>
        <taxon>Actinomycetota</taxon>
        <taxon>Actinomycetes</taxon>
        <taxon>Kitasatosporales</taxon>
        <taxon>Streptomycetaceae</taxon>
        <taxon>Streptomyces</taxon>
    </lineage>
</organism>
<evidence type="ECO:0000313" key="2">
    <source>
        <dbReference type="EMBL" id="RNG31584.1"/>
    </source>
</evidence>
<dbReference type="Proteomes" id="UP000275401">
    <property type="component" value="Unassembled WGS sequence"/>
</dbReference>